<evidence type="ECO:0000313" key="1">
    <source>
        <dbReference type="EMBL" id="WEX80088.1"/>
    </source>
</evidence>
<reference evidence="1 2" key="1">
    <citation type="submission" date="2023-03" db="EMBL/GenBank/DDBJ databases">
        <authorList>
            <person name="Kaur S."/>
            <person name="Espinosa-Saiz D."/>
            <person name="Velazquez E."/>
            <person name="Menendez E."/>
            <person name="diCenzo G.C."/>
        </authorList>
    </citation>
    <scope>NUCLEOTIDE SEQUENCE [LARGE SCALE GENOMIC DNA]</scope>
    <source>
        <strain evidence="1 2">LMG 27395</strain>
    </source>
</reference>
<gene>
    <name evidence="1" type="ORF">PYH38_001480</name>
</gene>
<dbReference type="Gene3D" id="1.10.490.110">
    <property type="entry name" value="Uncharacterized conserved protein DUF2267"/>
    <property type="match status" value="1"/>
</dbReference>
<keyword evidence="2" id="KW-1185">Reference proteome</keyword>
<dbReference type="InterPro" id="IPR018727">
    <property type="entry name" value="DUF2267"/>
</dbReference>
<dbReference type="RefSeq" id="WP_280730789.1">
    <property type="nucleotide sequence ID" value="NZ_CP120367.1"/>
</dbReference>
<proteinExistence type="predicted"/>
<name>A0ABY8CN52_9HYPH</name>
<dbReference type="EMBL" id="CP120370">
    <property type="protein sequence ID" value="WEX80088.1"/>
    <property type="molecule type" value="Genomic_DNA"/>
</dbReference>
<organism evidence="1 2">
    <name type="scientific">Sinorhizobium numidicum</name>
    <dbReference type="NCBI Taxonomy" id="680248"/>
    <lineage>
        <taxon>Bacteria</taxon>
        <taxon>Pseudomonadati</taxon>
        <taxon>Pseudomonadota</taxon>
        <taxon>Alphaproteobacteria</taxon>
        <taxon>Hyphomicrobiales</taxon>
        <taxon>Rhizobiaceae</taxon>
        <taxon>Sinorhizobium/Ensifer group</taxon>
        <taxon>Sinorhizobium</taxon>
    </lineage>
</organism>
<dbReference type="Proteomes" id="UP001235547">
    <property type="component" value="Chromosome 2"/>
</dbReference>
<protein>
    <submittedName>
        <fullName evidence="1">DUF2267 domain-containing protein</fullName>
    </submittedName>
</protein>
<accession>A0ABY8CN52</accession>
<sequence>MSTTGLDVFDRTLQTTNIWLDEIMAELGPDRQVAWHVLGAVLRALRNRLPVSLSAHLGSQLPMLIRGVYYDQWQPEHQPNDARSLDQFLQEVGRGLENIRPVNSRDAAQVVFHVLSRHIDRGQLEKVRDSLTEDVRRLWPESALADAPSRGTSDRGQTE</sequence>
<evidence type="ECO:0000313" key="2">
    <source>
        <dbReference type="Proteomes" id="UP001235547"/>
    </source>
</evidence>
<dbReference type="Pfam" id="PF10025">
    <property type="entry name" value="DUF2267"/>
    <property type="match status" value="1"/>
</dbReference>
<dbReference type="InterPro" id="IPR038282">
    <property type="entry name" value="DUF2267_sf"/>
</dbReference>